<comment type="subcellular location">
    <subcellularLocation>
        <location evidence="1">Cell membrane</location>
        <topology evidence="1">Multi-pass membrane protein</topology>
    </subcellularLocation>
</comment>
<evidence type="ECO:0000313" key="11">
    <source>
        <dbReference type="EMBL" id="KYB29102.1"/>
    </source>
</evidence>
<keyword evidence="6 10" id="KW-1133">Transmembrane helix</keyword>
<feature type="transmembrane region" description="Helical" evidence="10">
    <location>
        <begin position="784"/>
        <end position="804"/>
    </location>
</feature>
<keyword evidence="5" id="KW-0552">Olfaction</keyword>
<evidence type="ECO:0000256" key="1">
    <source>
        <dbReference type="ARBA" id="ARBA00004651"/>
    </source>
</evidence>
<dbReference type="OMA" id="WRTICCI"/>
<evidence type="ECO:0000256" key="7">
    <source>
        <dbReference type="ARBA" id="ARBA00023136"/>
    </source>
</evidence>
<reference evidence="11 12" key="2">
    <citation type="journal article" date="2010" name="Nucleic Acids Res.">
        <title>BeetleBase in 2010: revisions to provide comprehensive genomic information for Tribolium castaneum.</title>
        <authorList>
            <person name="Kim H.S."/>
            <person name="Murphy T."/>
            <person name="Xia J."/>
            <person name="Caragea D."/>
            <person name="Park Y."/>
            <person name="Beeman R.W."/>
            <person name="Lorenzen M.D."/>
            <person name="Butcher S."/>
            <person name="Manak J.R."/>
            <person name="Brown S.J."/>
        </authorList>
    </citation>
    <scope>GENOME REANNOTATION</scope>
    <source>
        <strain evidence="11 12">Georgia GA2</strain>
    </source>
</reference>
<evidence type="ECO:0000256" key="9">
    <source>
        <dbReference type="ARBA" id="ARBA00023224"/>
    </source>
</evidence>
<dbReference type="GO" id="GO:0005549">
    <property type="term" value="F:odorant binding"/>
    <property type="evidence" value="ECO:0007669"/>
    <property type="project" value="InterPro"/>
</dbReference>
<organism evidence="11 12">
    <name type="scientific">Tribolium castaneum</name>
    <name type="common">Red flour beetle</name>
    <dbReference type="NCBI Taxonomy" id="7070"/>
    <lineage>
        <taxon>Eukaryota</taxon>
        <taxon>Metazoa</taxon>
        <taxon>Ecdysozoa</taxon>
        <taxon>Arthropoda</taxon>
        <taxon>Hexapoda</taxon>
        <taxon>Insecta</taxon>
        <taxon>Pterygota</taxon>
        <taxon>Neoptera</taxon>
        <taxon>Endopterygota</taxon>
        <taxon>Coleoptera</taxon>
        <taxon>Polyphaga</taxon>
        <taxon>Cucujiformia</taxon>
        <taxon>Tenebrionidae</taxon>
        <taxon>Tenebrionidae incertae sedis</taxon>
        <taxon>Tribolium</taxon>
    </lineage>
</organism>
<keyword evidence="7 10" id="KW-0472">Membrane</keyword>
<feature type="transmembrane region" description="Helical" evidence="10">
    <location>
        <begin position="166"/>
        <end position="186"/>
    </location>
</feature>
<feature type="transmembrane region" description="Helical" evidence="10">
    <location>
        <begin position="659"/>
        <end position="678"/>
    </location>
</feature>
<feature type="transmembrane region" description="Helical" evidence="10">
    <location>
        <begin position="560"/>
        <end position="587"/>
    </location>
</feature>
<dbReference type="eggNOG" id="ENOG502SSW2">
    <property type="taxonomic scope" value="Eukaryota"/>
</dbReference>
<evidence type="ECO:0000256" key="6">
    <source>
        <dbReference type="ARBA" id="ARBA00022989"/>
    </source>
</evidence>
<dbReference type="PANTHER" id="PTHR21137">
    <property type="entry name" value="ODORANT RECEPTOR"/>
    <property type="match status" value="1"/>
</dbReference>
<sequence>MLETKQIVFHSFKLNVTVLSLIGLYPPKNYSILYKIYAVILFLAVHTPQLVLGLLHYFLMGDFTSIDYSDFVTVGMMFYAFKLLPFVTSVTKIQKCINYFDTLGYKILKSEEKIIEDCVGSCRRNTNVFFVGCCLSWMGFVAQVFLRDEPQQLPLKVWFPYSRDESPVLFYCIYILLIFGPGYSVLACGTIDPMIGGLAYHAAAQLQRLKRNLQYLDEYIKEKNVGKSKENKRGVIYEEIISCVQRYQEIATFVDLFKDSFSQVVFSQFMGSVFLIGLCCFQIITATEVDINFVITANYIWVILFQIFFYCYYGTMLIEENYTLTNAIYLSNWYEYSIPEQKALFMLMERSKKPMIVTAGKILDLSLDTFTMILRRSILLMHSFFNIKVHNKMPVTVTDCFGVNLTVMGLFGMYHRSGNPTIFEKVIAYCMFFFFTIPIPILGSLYFFFQENVDLEELHNNGFLIAEMVCNLAKYLSFIKNGHRIRKCIHYLELPIFATRRENQERIINASGWICKRNSRVFFVSVLAANVFWAGRPFMENKQKFPIEIWLPFDAKANAMAFYLIYLFLVIAVAYASIACAVIDPLIAGLASLASGQVEVLKDNLENLSKYTREQMLEKGIICNKFDEVFYANVRKCVDHHNAILHFIKEYEECFSSSVFSQFLGSILVICFCCLELTKIEPLSFNFYSMTFFATCFSAQIYMYCYYGTVLYDESNSIASAIYMGTWYEYDVKSRKALINLMERSKKPIHLRAGKVLEMSVETFTMILRRSYSLLALEPLSYEFLQAIIYMVCVVVQIYFYCYYGTILYEESNSLNDAVYMGNWYKYDIKSRKTLLILMERSKKPCIVTAGKVLDLSLVTFTTILRRSYSLLAVLKNQK</sequence>
<evidence type="ECO:0000313" key="12">
    <source>
        <dbReference type="Proteomes" id="UP000007266"/>
    </source>
</evidence>
<dbReference type="GO" id="GO:0005886">
    <property type="term" value="C:plasma membrane"/>
    <property type="evidence" value="ECO:0000318"/>
    <property type="project" value="GO_Central"/>
</dbReference>
<dbReference type="PANTHER" id="PTHR21137:SF35">
    <property type="entry name" value="ODORANT RECEPTOR 19A-RELATED"/>
    <property type="match status" value="1"/>
</dbReference>
<feature type="transmembrane region" description="Helical" evidence="10">
    <location>
        <begin position="37"/>
        <end position="59"/>
    </location>
</feature>
<evidence type="ECO:0000256" key="10">
    <source>
        <dbReference type="SAM" id="Phobius"/>
    </source>
</evidence>
<reference evidence="11 12" key="1">
    <citation type="journal article" date="2008" name="Nature">
        <title>The genome of the model beetle and pest Tribolium castaneum.</title>
        <authorList>
            <consortium name="Tribolium Genome Sequencing Consortium"/>
            <person name="Richards S."/>
            <person name="Gibbs R.A."/>
            <person name="Weinstock G.M."/>
            <person name="Brown S.J."/>
            <person name="Denell R."/>
            <person name="Beeman R.W."/>
            <person name="Gibbs R."/>
            <person name="Beeman R.W."/>
            <person name="Brown S.J."/>
            <person name="Bucher G."/>
            <person name="Friedrich M."/>
            <person name="Grimmelikhuijzen C.J."/>
            <person name="Klingler M."/>
            <person name="Lorenzen M."/>
            <person name="Richards S."/>
            <person name="Roth S."/>
            <person name="Schroder R."/>
            <person name="Tautz D."/>
            <person name="Zdobnov E.M."/>
            <person name="Muzny D."/>
            <person name="Gibbs R.A."/>
            <person name="Weinstock G.M."/>
            <person name="Attaway T."/>
            <person name="Bell S."/>
            <person name="Buhay C.J."/>
            <person name="Chandrabose M.N."/>
            <person name="Chavez D."/>
            <person name="Clerk-Blankenburg K.P."/>
            <person name="Cree A."/>
            <person name="Dao M."/>
            <person name="Davis C."/>
            <person name="Chacko J."/>
            <person name="Dinh H."/>
            <person name="Dugan-Rocha S."/>
            <person name="Fowler G."/>
            <person name="Garner T.T."/>
            <person name="Garnes J."/>
            <person name="Gnirke A."/>
            <person name="Hawes A."/>
            <person name="Hernandez J."/>
            <person name="Hines S."/>
            <person name="Holder M."/>
            <person name="Hume J."/>
            <person name="Jhangiani S.N."/>
            <person name="Joshi V."/>
            <person name="Khan Z.M."/>
            <person name="Jackson L."/>
            <person name="Kovar C."/>
            <person name="Kowis A."/>
            <person name="Lee S."/>
            <person name="Lewis L.R."/>
            <person name="Margolis J."/>
            <person name="Morgan M."/>
            <person name="Nazareth L.V."/>
            <person name="Nguyen N."/>
            <person name="Okwuonu G."/>
            <person name="Parker D."/>
            <person name="Richards S."/>
            <person name="Ruiz S.J."/>
            <person name="Santibanez J."/>
            <person name="Savard J."/>
            <person name="Scherer S.E."/>
            <person name="Schneider B."/>
            <person name="Sodergren E."/>
            <person name="Tautz D."/>
            <person name="Vattahil S."/>
            <person name="Villasana D."/>
            <person name="White C.S."/>
            <person name="Wright R."/>
            <person name="Park Y."/>
            <person name="Beeman R.W."/>
            <person name="Lord J."/>
            <person name="Oppert B."/>
            <person name="Lorenzen M."/>
            <person name="Brown S."/>
            <person name="Wang L."/>
            <person name="Savard J."/>
            <person name="Tautz D."/>
            <person name="Richards S."/>
            <person name="Weinstock G."/>
            <person name="Gibbs R.A."/>
            <person name="Liu Y."/>
            <person name="Worley K."/>
            <person name="Weinstock G."/>
            <person name="Elsik C.G."/>
            <person name="Reese J.T."/>
            <person name="Elhaik E."/>
            <person name="Landan G."/>
            <person name="Graur D."/>
            <person name="Arensburger P."/>
            <person name="Atkinson P."/>
            <person name="Beeman R.W."/>
            <person name="Beidler J."/>
            <person name="Brown S.J."/>
            <person name="Demuth J.P."/>
            <person name="Drury D.W."/>
            <person name="Du Y.Z."/>
            <person name="Fujiwara H."/>
            <person name="Lorenzen M."/>
            <person name="Maselli V."/>
            <person name="Osanai M."/>
            <person name="Park Y."/>
            <person name="Robertson H.M."/>
            <person name="Tu Z."/>
            <person name="Wang J.J."/>
            <person name="Wang S."/>
            <person name="Richards S."/>
            <person name="Song H."/>
            <person name="Zhang L."/>
            <person name="Sodergren E."/>
            <person name="Werner D."/>
            <person name="Stanke M."/>
            <person name="Morgenstern B."/>
            <person name="Solovyev V."/>
            <person name="Kosarev P."/>
            <person name="Brown G."/>
            <person name="Chen H.C."/>
            <person name="Ermolaeva O."/>
            <person name="Hlavina W."/>
            <person name="Kapustin Y."/>
            <person name="Kiryutin B."/>
            <person name="Kitts P."/>
            <person name="Maglott D."/>
            <person name="Pruitt K."/>
            <person name="Sapojnikov V."/>
            <person name="Souvorov A."/>
            <person name="Mackey A.J."/>
            <person name="Waterhouse R.M."/>
            <person name="Wyder S."/>
            <person name="Zdobnov E.M."/>
            <person name="Zdobnov E.M."/>
            <person name="Wyder S."/>
            <person name="Kriventseva E.V."/>
            <person name="Kadowaki T."/>
            <person name="Bork P."/>
            <person name="Aranda M."/>
            <person name="Bao R."/>
            <person name="Beermann A."/>
            <person name="Berns N."/>
            <person name="Bolognesi R."/>
            <person name="Bonneton F."/>
            <person name="Bopp D."/>
            <person name="Brown S.J."/>
            <person name="Bucher G."/>
            <person name="Butts T."/>
            <person name="Chaumot A."/>
            <person name="Denell R.E."/>
            <person name="Ferrier D.E."/>
            <person name="Friedrich M."/>
            <person name="Gordon C.M."/>
            <person name="Jindra M."/>
            <person name="Klingler M."/>
            <person name="Lan Q."/>
            <person name="Lattorff H.M."/>
            <person name="Laudet V."/>
            <person name="von Levetsow C."/>
            <person name="Liu Z."/>
            <person name="Lutz R."/>
            <person name="Lynch J.A."/>
            <person name="da Fonseca R.N."/>
            <person name="Posnien N."/>
            <person name="Reuter R."/>
            <person name="Roth S."/>
            <person name="Savard J."/>
            <person name="Schinko J.B."/>
            <person name="Schmitt C."/>
            <person name="Schoppmeier M."/>
            <person name="Schroder R."/>
            <person name="Shippy T.D."/>
            <person name="Simonnet F."/>
            <person name="Marques-Souza H."/>
            <person name="Tautz D."/>
            <person name="Tomoyasu Y."/>
            <person name="Trauner J."/>
            <person name="Van der Zee M."/>
            <person name="Vervoort M."/>
            <person name="Wittkopp N."/>
            <person name="Wimmer E.A."/>
            <person name="Yang X."/>
            <person name="Jones A.K."/>
            <person name="Sattelle D.B."/>
            <person name="Ebert P.R."/>
            <person name="Nelson D."/>
            <person name="Scott J.G."/>
            <person name="Beeman R.W."/>
            <person name="Muthukrishnan S."/>
            <person name="Kramer K.J."/>
            <person name="Arakane Y."/>
            <person name="Beeman R.W."/>
            <person name="Zhu Q."/>
            <person name="Hogenkamp D."/>
            <person name="Dixit R."/>
            <person name="Oppert B."/>
            <person name="Jiang H."/>
            <person name="Zou Z."/>
            <person name="Marshall J."/>
            <person name="Elpidina E."/>
            <person name="Vinokurov K."/>
            <person name="Oppert C."/>
            <person name="Zou Z."/>
            <person name="Evans J."/>
            <person name="Lu Z."/>
            <person name="Zhao P."/>
            <person name="Sumathipala N."/>
            <person name="Altincicek B."/>
            <person name="Vilcinskas A."/>
            <person name="Williams M."/>
            <person name="Hultmark D."/>
            <person name="Hetru C."/>
            <person name="Jiang H."/>
            <person name="Grimmelikhuijzen C.J."/>
            <person name="Hauser F."/>
            <person name="Cazzamali G."/>
            <person name="Williamson M."/>
            <person name="Park Y."/>
            <person name="Li B."/>
            <person name="Tanaka Y."/>
            <person name="Predel R."/>
            <person name="Neupert S."/>
            <person name="Schachtner J."/>
            <person name="Verleyen P."/>
            <person name="Raible F."/>
            <person name="Bork P."/>
            <person name="Friedrich M."/>
            <person name="Walden K.K."/>
            <person name="Robertson H.M."/>
            <person name="Angeli S."/>
            <person name="Foret S."/>
            <person name="Bucher G."/>
            <person name="Schuetz S."/>
            <person name="Maleszka R."/>
            <person name="Wimmer E.A."/>
            <person name="Beeman R.W."/>
            <person name="Lorenzen M."/>
            <person name="Tomoyasu Y."/>
            <person name="Miller S.C."/>
            <person name="Grossmann D."/>
            <person name="Bucher G."/>
        </authorList>
    </citation>
    <scope>NUCLEOTIDE SEQUENCE [LARGE SCALE GENOMIC DNA]</scope>
    <source>
        <strain evidence="11 12">Georgia GA2</strain>
    </source>
</reference>
<evidence type="ECO:0000256" key="4">
    <source>
        <dbReference type="ARBA" id="ARBA00022692"/>
    </source>
</evidence>
<dbReference type="GO" id="GO:0007165">
    <property type="term" value="P:signal transduction"/>
    <property type="evidence" value="ECO:0007669"/>
    <property type="project" value="UniProtKB-KW"/>
</dbReference>
<dbReference type="GO" id="GO:0050911">
    <property type="term" value="P:detection of chemical stimulus involved in sensory perception of smell"/>
    <property type="evidence" value="ECO:0000318"/>
    <property type="project" value="GO_Central"/>
</dbReference>
<feature type="transmembrane region" description="Helical" evidence="10">
    <location>
        <begin position="71"/>
        <end position="90"/>
    </location>
</feature>
<dbReference type="Proteomes" id="UP000007266">
    <property type="component" value="Linkage group 2"/>
</dbReference>
<feature type="transmembrane region" description="Helical" evidence="10">
    <location>
        <begin position="128"/>
        <end position="146"/>
    </location>
</feature>
<keyword evidence="3" id="KW-0716">Sensory transduction</keyword>
<evidence type="ECO:0000256" key="3">
    <source>
        <dbReference type="ARBA" id="ARBA00022606"/>
    </source>
</evidence>
<feature type="transmembrane region" description="Helical" evidence="10">
    <location>
        <begin position="291"/>
        <end position="313"/>
    </location>
</feature>
<proteinExistence type="predicted"/>
<dbReference type="GO" id="GO:0004984">
    <property type="term" value="F:olfactory receptor activity"/>
    <property type="evidence" value="ECO:0000318"/>
    <property type="project" value="GO_Central"/>
</dbReference>
<evidence type="ECO:0000256" key="2">
    <source>
        <dbReference type="ARBA" id="ARBA00022475"/>
    </source>
</evidence>
<keyword evidence="2" id="KW-1003">Cell membrane</keyword>
<dbReference type="AlphaFoldDB" id="A0A139WMF4"/>
<gene>
    <name evidence="11" type="primary">AUGUSTUS-3.0.2_32070</name>
    <name evidence="11" type="ORF">TcasGA2_TC032070</name>
</gene>
<evidence type="ECO:0000256" key="8">
    <source>
        <dbReference type="ARBA" id="ARBA00023170"/>
    </source>
</evidence>
<dbReference type="Pfam" id="PF02949">
    <property type="entry name" value="7tm_6"/>
    <property type="match status" value="3"/>
</dbReference>
<evidence type="ECO:0000256" key="5">
    <source>
        <dbReference type="ARBA" id="ARBA00022725"/>
    </source>
</evidence>
<keyword evidence="12" id="KW-1185">Reference proteome</keyword>
<accession>A0A139WMF4</accession>
<dbReference type="EMBL" id="KQ971312">
    <property type="protein sequence ID" value="KYB29102.1"/>
    <property type="molecule type" value="Genomic_DNA"/>
</dbReference>
<name>A0A139WMF4_TRICA</name>
<feature type="transmembrane region" description="Helical" evidence="10">
    <location>
        <begin position="264"/>
        <end position="285"/>
    </location>
</feature>
<protein>
    <submittedName>
        <fullName evidence="11">Uncharacterized protein</fullName>
    </submittedName>
</protein>
<feature type="transmembrane region" description="Helical" evidence="10">
    <location>
        <begin position="685"/>
        <end position="704"/>
    </location>
</feature>
<keyword evidence="4 10" id="KW-0812">Transmembrane</keyword>
<keyword evidence="9" id="KW-0807">Transducer</keyword>
<dbReference type="InParanoid" id="A0A139WMF4"/>
<feature type="transmembrane region" description="Helical" evidence="10">
    <location>
        <begin position="426"/>
        <end position="449"/>
    </location>
</feature>
<keyword evidence="8" id="KW-0675">Receptor</keyword>
<dbReference type="InterPro" id="IPR004117">
    <property type="entry name" value="7tm6_olfct_rcpt"/>
</dbReference>